<dbReference type="EMBL" id="LAZR01018120">
    <property type="protein sequence ID" value="KKL97635.1"/>
    <property type="molecule type" value="Genomic_DNA"/>
</dbReference>
<proteinExistence type="predicted"/>
<dbReference type="AlphaFoldDB" id="A0A0F9IV54"/>
<evidence type="ECO:0000313" key="1">
    <source>
        <dbReference type="EMBL" id="KKL97635.1"/>
    </source>
</evidence>
<accession>A0A0F9IV54</accession>
<organism evidence="1">
    <name type="scientific">marine sediment metagenome</name>
    <dbReference type="NCBI Taxonomy" id="412755"/>
    <lineage>
        <taxon>unclassified sequences</taxon>
        <taxon>metagenomes</taxon>
        <taxon>ecological metagenomes</taxon>
    </lineage>
</organism>
<gene>
    <name evidence="1" type="ORF">LCGC14_1832470</name>
</gene>
<reference evidence="1" key="1">
    <citation type="journal article" date="2015" name="Nature">
        <title>Complex archaea that bridge the gap between prokaryotes and eukaryotes.</title>
        <authorList>
            <person name="Spang A."/>
            <person name="Saw J.H."/>
            <person name="Jorgensen S.L."/>
            <person name="Zaremba-Niedzwiedzka K."/>
            <person name="Martijn J."/>
            <person name="Lind A.E."/>
            <person name="van Eijk R."/>
            <person name="Schleper C."/>
            <person name="Guy L."/>
            <person name="Ettema T.J."/>
        </authorList>
    </citation>
    <scope>NUCLEOTIDE SEQUENCE</scope>
</reference>
<protein>
    <submittedName>
        <fullName evidence="1">Uncharacterized protein</fullName>
    </submittedName>
</protein>
<feature type="non-terminal residue" evidence="1">
    <location>
        <position position="120"/>
    </location>
</feature>
<comment type="caution">
    <text evidence="1">The sequence shown here is derived from an EMBL/GenBank/DDBJ whole genome shotgun (WGS) entry which is preliminary data.</text>
</comment>
<sequence length="120" mass="13274">MITVDHVVAFAIRDHTVLDQLGEALRSDLVIANAFYRRIVGFADTFLLDHRKLPASGDWDMWLQSLDTGLIQDGTREALSRLLAIDLGAFTPAYFAPQALEQLQQAAVLVARGRLNDAPI</sequence>
<name>A0A0F9IV54_9ZZZZ</name>